<dbReference type="NCBIfam" id="TIGR00125">
    <property type="entry name" value="cyt_tran_rel"/>
    <property type="match status" value="1"/>
</dbReference>
<comment type="pathway">
    <text evidence="9">Cofactor biosynthesis; coenzyme A biosynthesis; CoA from (R)-pantothenate: step 4/5.</text>
</comment>
<comment type="cofactor">
    <cofactor evidence="9">
        <name>Mg(2+)</name>
        <dbReference type="ChEBI" id="CHEBI:18420"/>
    </cofactor>
</comment>
<dbReference type="GO" id="GO:0004595">
    <property type="term" value="F:pantetheine-phosphate adenylyltransferase activity"/>
    <property type="evidence" value="ECO:0007669"/>
    <property type="project" value="UniProtKB-EC"/>
</dbReference>
<dbReference type="EC" id="2.7.7.3" evidence="9"/>
<keyword evidence="1 9" id="KW-0963">Cytoplasm</keyword>
<dbReference type="EMBL" id="JBBIAA010000007">
    <property type="protein sequence ID" value="MEJ5945380.1"/>
    <property type="molecule type" value="Genomic_DNA"/>
</dbReference>
<dbReference type="PRINTS" id="PR01020">
    <property type="entry name" value="LPSBIOSNTHSS"/>
</dbReference>
<keyword evidence="5 9" id="KW-0067">ATP-binding</keyword>
<evidence type="ECO:0000256" key="2">
    <source>
        <dbReference type="ARBA" id="ARBA00022679"/>
    </source>
</evidence>
<feature type="binding site" evidence="9">
    <location>
        <begin position="94"/>
        <end position="96"/>
    </location>
    <ligand>
        <name>ATP</name>
        <dbReference type="ChEBI" id="CHEBI:30616"/>
    </ligand>
</feature>
<protein>
    <recommendedName>
        <fullName evidence="9">Phosphopantetheine adenylyltransferase</fullName>
        <ecNumber evidence="9">2.7.7.3</ecNumber>
    </recommendedName>
    <alternativeName>
        <fullName evidence="9">Dephospho-CoA pyrophosphorylase</fullName>
    </alternativeName>
    <alternativeName>
        <fullName evidence="9">Pantetheine-phosphate adenylyltransferase</fullName>
        <shortName evidence="9">PPAT</shortName>
    </alternativeName>
</protein>
<evidence type="ECO:0000256" key="4">
    <source>
        <dbReference type="ARBA" id="ARBA00022741"/>
    </source>
</evidence>
<keyword evidence="2 9" id="KW-0808">Transferase</keyword>
<dbReference type="HAMAP" id="MF_00151">
    <property type="entry name" value="PPAT_bact"/>
    <property type="match status" value="1"/>
</dbReference>
<keyword evidence="3 9" id="KW-0548">Nucleotidyltransferase</keyword>
<evidence type="ECO:0000256" key="3">
    <source>
        <dbReference type="ARBA" id="ARBA00022695"/>
    </source>
</evidence>
<evidence type="ECO:0000256" key="8">
    <source>
        <dbReference type="ARBA" id="ARBA00029346"/>
    </source>
</evidence>
<organism evidence="11 12">
    <name type="scientific">Pseudokineococcus basanitobsidens</name>
    <dbReference type="NCBI Taxonomy" id="1926649"/>
    <lineage>
        <taxon>Bacteria</taxon>
        <taxon>Bacillati</taxon>
        <taxon>Actinomycetota</taxon>
        <taxon>Actinomycetes</taxon>
        <taxon>Kineosporiales</taxon>
        <taxon>Kineosporiaceae</taxon>
        <taxon>Pseudokineococcus</taxon>
    </lineage>
</organism>
<dbReference type="PANTHER" id="PTHR21342:SF1">
    <property type="entry name" value="PHOSPHOPANTETHEINE ADENYLYLTRANSFERASE"/>
    <property type="match status" value="1"/>
</dbReference>
<feature type="binding site" evidence="9">
    <location>
        <begin position="128"/>
        <end position="134"/>
    </location>
    <ligand>
        <name>ATP</name>
        <dbReference type="ChEBI" id="CHEBI:30616"/>
    </ligand>
</feature>
<dbReference type="RefSeq" id="WP_339574764.1">
    <property type="nucleotide sequence ID" value="NZ_JBBIAA010000007.1"/>
</dbReference>
<sequence length="166" mass="17296">MTTAACPGSFDPVTHGHLDVVARAAALFDEVVVLVVPNPGKQALLAPQRRVALLEETLPEALGELAGRVRVELVPGGLLVDACRRVGAVCVVKGVRGGADVEAETPMALMNRHLSGLETLLLPGDPRWQHVASSLVREVARLGGDVDDLVPPVVAGALREAVAGTR</sequence>
<name>A0ABU8RJY6_9ACTN</name>
<dbReference type="NCBIfam" id="TIGR01510">
    <property type="entry name" value="coaD_prev_kdtB"/>
    <property type="match status" value="1"/>
</dbReference>
<dbReference type="SUPFAM" id="SSF52374">
    <property type="entry name" value="Nucleotidylyl transferase"/>
    <property type="match status" value="1"/>
</dbReference>
<dbReference type="InterPro" id="IPR004821">
    <property type="entry name" value="Cyt_trans-like"/>
</dbReference>
<evidence type="ECO:0000256" key="5">
    <source>
        <dbReference type="ARBA" id="ARBA00022840"/>
    </source>
</evidence>
<dbReference type="InterPro" id="IPR001980">
    <property type="entry name" value="PPAT"/>
</dbReference>
<comment type="subcellular location">
    <subcellularLocation>
        <location evidence="9">Cytoplasm</location>
    </subcellularLocation>
</comment>
<dbReference type="Proteomes" id="UP001387100">
    <property type="component" value="Unassembled WGS sequence"/>
</dbReference>
<reference evidence="11 12" key="1">
    <citation type="journal article" date="2017" name="Int. J. Syst. Evol. Microbiol.">
        <title>Pseudokineococcus basanitobsidens sp. nov., isolated from volcanic rock.</title>
        <authorList>
            <person name="Lee D.W."/>
            <person name="Park M.Y."/>
            <person name="Kim J.J."/>
            <person name="Kim B.S."/>
        </authorList>
    </citation>
    <scope>NUCLEOTIDE SEQUENCE [LARGE SCALE GENOMIC DNA]</scope>
    <source>
        <strain evidence="11 12">DSM 103726</strain>
    </source>
</reference>
<comment type="function">
    <text evidence="9">Reversibly transfers an adenylyl group from ATP to 4'-phosphopantetheine, yielding dephospho-CoA (dPCoA) and pyrophosphate.</text>
</comment>
<feature type="binding site" evidence="9">
    <location>
        <position position="79"/>
    </location>
    <ligand>
        <name>substrate</name>
    </ligand>
</feature>
<dbReference type="InterPro" id="IPR014729">
    <property type="entry name" value="Rossmann-like_a/b/a_fold"/>
</dbReference>
<evidence type="ECO:0000259" key="10">
    <source>
        <dbReference type="Pfam" id="PF01467"/>
    </source>
</evidence>
<dbReference type="Gene3D" id="3.40.50.620">
    <property type="entry name" value="HUPs"/>
    <property type="match status" value="1"/>
</dbReference>
<keyword evidence="7 9" id="KW-0173">Coenzyme A biosynthesis</keyword>
<comment type="similarity">
    <text evidence="9">Belongs to the bacterial CoaD family.</text>
</comment>
<dbReference type="Pfam" id="PF01467">
    <property type="entry name" value="CTP_transf_like"/>
    <property type="match status" value="1"/>
</dbReference>
<keyword evidence="4 9" id="KW-0547">Nucleotide-binding</keyword>
<gene>
    <name evidence="9 11" type="primary">coaD</name>
    <name evidence="11" type="ORF">WDZ17_08740</name>
</gene>
<feature type="binding site" evidence="9">
    <location>
        <position position="104"/>
    </location>
    <ligand>
        <name>ATP</name>
        <dbReference type="ChEBI" id="CHEBI:30616"/>
    </ligand>
</feature>
<feature type="binding site" evidence="9">
    <location>
        <position position="9"/>
    </location>
    <ligand>
        <name>substrate</name>
    </ligand>
</feature>
<evidence type="ECO:0000256" key="9">
    <source>
        <dbReference type="HAMAP-Rule" id="MF_00151"/>
    </source>
</evidence>
<evidence type="ECO:0000256" key="7">
    <source>
        <dbReference type="ARBA" id="ARBA00022993"/>
    </source>
</evidence>
<evidence type="ECO:0000313" key="12">
    <source>
        <dbReference type="Proteomes" id="UP001387100"/>
    </source>
</evidence>
<evidence type="ECO:0000313" key="11">
    <source>
        <dbReference type="EMBL" id="MEJ5945380.1"/>
    </source>
</evidence>
<comment type="subunit">
    <text evidence="9">Homohexamer.</text>
</comment>
<feature type="site" description="Transition state stabilizer" evidence="9">
    <location>
        <position position="17"/>
    </location>
</feature>
<feature type="binding site" evidence="9">
    <location>
        <begin position="9"/>
        <end position="10"/>
    </location>
    <ligand>
        <name>ATP</name>
        <dbReference type="ChEBI" id="CHEBI:30616"/>
    </ligand>
</feature>
<keyword evidence="6 9" id="KW-0460">Magnesium</keyword>
<dbReference type="PANTHER" id="PTHR21342">
    <property type="entry name" value="PHOSPHOPANTETHEINE ADENYLYLTRANSFERASE"/>
    <property type="match status" value="1"/>
</dbReference>
<feature type="binding site" evidence="9">
    <location>
        <position position="41"/>
    </location>
    <ligand>
        <name>substrate</name>
    </ligand>
</feature>
<feature type="domain" description="Cytidyltransferase-like" evidence="10">
    <location>
        <begin position="6"/>
        <end position="138"/>
    </location>
</feature>
<feature type="binding site" evidence="9">
    <location>
        <position position="93"/>
    </location>
    <ligand>
        <name>substrate</name>
    </ligand>
</feature>
<comment type="caution">
    <text evidence="11">The sequence shown here is derived from an EMBL/GenBank/DDBJ whole genome shotgun (WGS) entry which is preliminary data.</text>
</comment>
<evidence type="ECO:0000256" key="6">
    <source>
        <dbReference type="ARBA" id="ARBA00022842"/>
    </source>
</evidence>
<accession>A0ABU8RJY6</accession>
<keyword evidence="12" id="KW-1185">Reference proteome</keyword>
<comment type="catalytic activity">
    <reaction evidence="8 9">
        <text>(R)-4'-phosphopantetheine + ATP + H(+) = 3'-dephospho-CoA + diphosphate</text>
        <dbReference type="Rhea" id="RHEA:19801"/>
        <dbReference type="ChEBI" id="CHEBI:15378"/>
        <dbReference type="ChEBI" id="CHEBI:30616"/>
        <dbReference type="ChEBI" id="CHEBI:33019"/>
        <dbReference type="ChEBI" id="CHEBI:57328"/>
        <dbReference type="ChEBI" id="CHEBI:61723"/>
        <dbReference type="EC" id="2.7.7.3"/>
    </reaction>
</comment>
<feature type="binding site" evidence="9">
    <location>
        <position position="17"/>
    </location>
    <ligand>
        <name>ATP</name>
        <dbReference type="ChEBI" id="CHEBI:30616"/>
    </ligand>
</feature>
<proteinExistence type="inferred from homology"/>
<evidence type="ECO:0000256" key="1">
    <source>
        <dbReference type="ARBA" id="ARBA00022490"/>
    </source>
</evidence>